<name>A0AAD7FM12_MYCRO</name>
<comment type="caution">
    <text evidence="1">The sequence shown here is derived from an EMBL/GenBank/DDBJ whole genome shotgun (WGS) entry which is preliminary data.</text>
</comment>
<evidence type="ECO:0000313" key="1">
    <source>
        <dbReference type="EMBL" id="KAJ7626737.1"/>
    </source>
</evidence>
<accession>A0AAD7FM12</accession>
<keyword evidence="2" id="KW-1185">Reference proteome</keyword>
<dbReference type="EMBL" id="JARKIE010000574">
    <property type="protein sequence ID" value="KAJ7626737.1"/>
    <property type="molecule type" value="Genomic_DNA"/>
</dbReference>
<evidence type="ECO:0000313" key="2">
    <source>
        <dbReference type="Proteomes" id="UP001221757"/>
    </source>
</evidence>
<sequence>MMTIRGVLKTPRASKLKLSRVLSRLPGFDYTARSVRSSSDQRLLKRFSDGANPALKRATEEPQRSLNLQIHYTGPDSHLPAIRNSCLRARQMAATHCSEYGAAAPALSESAEGPRDANISVSVAPGRMARHLELMATNAPPRDAELAFIRRGPAASATGVGGGAHVAGDISGAKYHRRFVPLDLPFDPSRLKYTLLEGLCEMLQH</sequence>
<dbReference type="AlphaFoldDB" id="A0AAD7FM12"/>
<gene>
    <name evidence="1" type="ORF">B0H17DRAFT_560799</name>
</gene>
<dbReference type="Proteomes" id="UP001221757">
    <property type="component" value="Unassembled WGS sequence"/>
</dbReference>
<protein>
    <submittedName>
        <fullName evidence="1">Uncharacterized protein</fullName>
    </submittedName>
</protein>
<proteinExistence type="predicted"/>
<organism evidence="1 2">
    <name type="scientific">Mycena rosella</name>
    <name type="common">Pink bonnet</name>
    <name type="synonym">Agaricus rosellus</name>
    <dbReference type="NCBI Taxonomy" id="1033263"/>
    <lineage>
        <taxon>Eukaryota</taxon>
        <taxon>Fungi</taxon>
        <taxon>Dikarya</taxon>
        <taxon>Basidiomycota</taxon>
        <taxon>Agaricomycotina</taxon>
        <taxon>Agaricomycetes</taxon>
        <taxon>Agaricomycetidae</taxon>
        <taxon>Agaricales</taxon>
        <taxon>Marasmiineae</taxon>
        <taxon>Mycenaceae</taxon>
        <taxon>Mycena</taxon>
    </lineage>
</organism>
<reference evidence="1" key="1">
    <citation type="submission" date="2023-03" db="EMBL/GenBank/DDBJ databases">
        <title>Massive genome expansion in bonnet fungi (Mycena s.s.) driven by repeated elements and novel gene families across ecological guilds.</title>
        <authorList>
            <consortium name="Lawrence Berkeley National Laboratory"/>
            <person name="Harder C.B."/>
            <person name="Miyauchi S."/>
            <person name="Viragh M."/>
            <person name="Kuo A."/>
            <person name="Thoen E."/>
            <person name="Andreopoulos B."/>
            <person name="Lu D."/>
            <person name="Skrede I."/>
            <person name="Drula E."/>
            <person name="Henrissat B."/>
            <person name="Morin E."/>
            <person name="Kohler A."/>
            <person name="Barry K."/>
            <person name="LaButti K."/>
            <person name="Morin E."/>
            <person name="Salamov A."/>
            <person name="Lipzen A."/>
            <person name="Mereny Z."/>
            <person name="Hegedus B."/>
            <person name="Baldrian P."/>
            <person name="Stursova M."/>
            <person name="Weitz H."/>
            <person name="Taylor A."/>
            <person name="Grigoriev I.V."/>
            <person name="Nagy L.G."/>
            <person name="Martin F."/>
            <person name="Kauserud H."/>
        </authorList>
    </citation>
    <scope>NUCLEOTIDE SEQUENCE</scope>
    <source>
        <strain evidence="1">CBHHK067</strain>
    </source>
</reference>